<proteinExistence type="predicted"/>
<feature type="domain" description="Helicase C-terminal" evidence="3">
    <location>
        <begin position="1369"/>
        <end position="1537"/>
    </location>
</feature>
<evidence type="ECO:0000259" key="3">
    <source>
        <dbReference type="PROSITE" id="PS51194"/>
    </source>
</evidence>
<keyword evidence="1" id="KW-0175">Coiled coil</keyword>
<evidence type="ECO:0000256" key="1">
    <source>
        <dbReference type="SAM" id="Coils"/>
    </source>
</evidence>
<keyword evidence="5" id="KW-1185">Reference proteome</keyword>
<comment type="caution">
    <text evidence="4">The sequence shown here is derived from an EMBL/GenBank/DDBJ whole genome shotgun (WGS) entry which is preliminary data.</text>
</comment>
<organism evidence="4 5">
    <name type="scientific">Hydrobacter penzbergensis</name>
    <dbReference type="NCBI Taxonomy" id="1235997"/>
    <lineage>
        <taxon>Bacteria</taxon>
        <taxon>Pseudomonadati</taxon>
        <taxon>Bacteroidota</taxon>
        <taxon>Chitinophagia</taxon>
        <taxon>Chitinophagales</taxon>
        <taxon>Chitinophagaceae</taxon>
        <taxon>Hydrobacter</taxon>
    </lineage>
</organism>
<dbReference type="SUPFAM" id="SSF52540">
    <property type="entry name" value="P-loop containing nucleoside triphosphate hydrolases"/>
    <property type="match status" value="2"/>
</dbReference>
<dbReference type="GO" id="GO:0009007">
    <property type="term" value="F:site-specific DNA-methyltransferase (adenine-specific) activity"/>
    <property type="evidence" value="ECO:0007669"/>
    <property type="project" value="UniProtKB-EC"/>
</dbReference>
<accession>A0A8X8IAL6</accession>
<dbReference type="Proteomes" id="UP000198711">
    <property type="component" value="Unassembled WGS sequence"/>
</dbReference>
<dbReference type="PANTHER" id="PTHR41313">
    <property type="entry name" value="ADENINE-SPECIFIC METHYLTRANSFERASE"/>
    <property type="match status" value="1"/>
</dbReference>
<dbReference type="PROSITE" id="PS51192">
    <property type="entry name" value="HELICASE_ATP_BIND_1"/>
    <property type="match status" value="1"/>
</dbReference>
<dbReference type="SMART" id="SM00487">
    <property type="entry name" value="DEXDc"/>
    <property type="match status" value="1"/>
</dbReference>
<dbReference type="GO" id="GO:0006304">
    <property type="term" value="P:DNA modification"/>
    <property type="evidence" value="ECO:0007669"/>
    <property type="project" value="InterPro"/>
</dbReference>
<feature type="domain" description="Helicase ATP-binding" evidence="2">
    <location>
        <begin position="959"/>
        <end position="1214"/>
    </location>
</feature>
<dbReference type="RefSeq" id="WP_092722730.1">
    <property type="nucleotide sequence ID" value="NZ_FNNO01000003.1"/>
</dbReference>
<sequence length="1846" mass="210308">MAYNVSQKLQDNLRAIRIALDYQNGQPLTADDSISLKKYAGFGGIKAVLYPYGTPEDWQANGATKEDLKHHGAMMELHGLLKENFNDAAYKEIIASLRNSVLTAFYTPEVVPQTLYSVLAAQGIQPKRLYEPSAGSGVFISEAVTAFSDMAQITAVEKDRLTGLVLSAINSTLPVKVTTHITGFEEAPVKDNGSYDLVVSNTPFGNFSVYDEAFPDKELSGKIHNYFFAKGLDKLAEGGLMAFITTDAFLNSPSNHTAREYLFQRADFVSLAVMPDNLMKDTGNTEAPSHLLIVQKNTAKEKISWEEDHLNEVRERENEFGRFPYNYFISTHDHDVVMGNIRKSGTNQYGRATEVVWQDGDINQISDSLYASLNHQFQNRFNNGLFQKAQTIALPVAENEGKKLTYLPMPENKTETASVQLGLFDTAPAEQINRAMAYINPLDETVVQKTTARIIGTIRTTDKPSHENVVLLTAKQHKSNRFLYKLYSNVKEVDHLSANWMDARLLGHELTGISNYLKQFDHSFRYEGDQTLEGFFRFEQKAPLPFIGLKTYYQEGTLVIHMGSIGTIGNPDPEYKQAVFQPLGLQGNIRFYENYTALRDSYLELSAKEVSGEMISDADRDKLNNAYERFTAEYGLLNSHDNRRRILEDTAFGVIALSSLERRDGERFVKADILTHSIHQVKERFITDDPIEALAHSLNDTGKVDIGFISAGMGLEENEVIARLGNHVYLNPATNEWETADQYLSGNVVDKLRQAAHLQNQFTDNLQYKRSAEAILKVQPERIPFELLDFNLGERWIPTSYYERFASQLFEQNTDINYFPSLDAFKVSTGMNIKVTREFAVTPKSGRTTYGYTLMEHALENTTPFFTYEVKGPNNTTIRLPDNEAIQLAHQKIEQIRGGFITWLNELPDSEKKDLENLYNDTFNCYVLREFDGSHLKFPGLDKKALGIEDLYSSQKNAAWRIIQNRGALIDHEVGLGKTLTMIVSAQEMKRLGIVHKPMIVALKANVNQIAETYKKAYPKARILFPGQNDFTPAQRLRLFHEIKNNNWDCIILTHDQFGKIPQSPDIQKEIFQVELDNVERDLETIRELGGEISKKMLKGLEIRKNNLEGKLKSVLKDIEEKKDAGINFKEMGIDHLFVDESHKYKNLTFTTRHNRVAGLGNIEGSQKALNMLFAVRELQNRFNADLCVTFLSGTPISNSLTEMYLLFKYLRPKEMERQHIENFDGWAAVFARKTTDFEFSVTNEIIAKERFRHFIKVPELALFYNEITDYKTAKHINLDKPDLNETLVNIKPTPEQTEFIKNLMQFAKTGNGELIGRGRLTPEEDKGRMLIATNYAKKMAADMRLINEWKYSDHPDNKVNVSARKIADIYKLSMEHKGTQIVFSDIGTPKSAEFNIYDALKEKLTRDFNIPEREITFIHDWTDVKKPELFRKMNRGEIRILLGSTEKAGTGLNVQQRVVAMHHLDIPWKPSELEQRNGRGARQGNLLAKEHYGNKVQNYVYAVEQSLDNYKFNLLKNKQTFISQMKNCELNVRTIDEGAIDEKSGMNFSEYIAILSGDTSLLEKSKLEKKIAVMESLKVSHFREISRNKYQLENLQNEKASAIKILDKLTADEKVYKASLQLDKEGIKVNPIKLDNISSADSEAIGKHIIKLYQDWKPAATGEHTAQIGTLYGFNLYIRRQQEAYEENGVFEYRYSNSFYAQRGDDGIKYTYNNGLPNTDNPKLAARHFLNAIDRVESLREKYEHTLADLNTAIPKMEQLTAKPFLQETELLQMKNELANLERQIAINIQENQLKQQQGEGSEPEDIGETPVIQLAEKVNGHSVPKEVVLASQQVAERSRSRMRL</sequence>
<dbReference type="Pfam" id="PF00271">
    <property type="entry name" value="Helicase_C"/>
    <property type="match status" value="1"/>
</dbReference>
<evidence type="ECO:0000313" key="5">
    <source>
        <dbReference type="Proteomes" id="UP000198711"/>
    </source>
</evidence>
<dbReference type="Gene3D" id="3.40.50.300">
    <property type="entry name" value="P-loop containing nucleotide triphosphate hydrolases"/>
    <property type="match status" value="2"/>
</dbReference>
<dbReference type="EMBL" id="FNNO01000003">
    <property type="protein sequence ID" value="SDW50911.1"/>
    <property type="molecule type" value="Genomic_DNA"/>
</dbReference>
<dbReference type="InterPro" id="IPR029063">
    <property type="entry name" value="SAM-dependent_MTases_sf"/>
</dbReference>
<dbReference type="InterPro" id="IPR052933">
    <property type="entry name" value="DNA_Protect_Modify"/>
</dbReference>
<dbReference type="Gene3D" id="3.40.50.150">
    <property type="entry name" value="Vaccinia Virus protein VP39"/>
    <property type="match status" value="1"/>
</dbReference>
<evidence type="ECO:0000313" key="4">
    <source>
        <dbReference type="EMBL" id="SDW50911.1"/>
    </source>
</evidence>
<evidence type="ECO:0000259" key="2">
    <source>
        <dbReference type="PROSITE" id="PS51192"/>
    </source>
</evidence>
<dbReference type="Pfam" id="PF07669">
    <property type="entry name" value="Eco57I"/>
    <property type="match status" value="1"/>
</dbReference>
<dbReference type="SUPFAM" id="SSF53335">
    <property type="entry name" value="S-adenosyl-L-methionine-dependent methyltransferases"/>
    <property type="match status" value="1"/>
</dbReference>
<feature type="coiled-coil region" evidence="1">
    <location>
        <begin position="1734"/>
        <end position="1799"/>
    </location>
</feature>
<dbReference type="PANTHER" id="PTHR41313:SF1">
    <property type="entry name" value="DNA METHYLASE ADENINE-SPECIFIC DOMAIN-CONTAINING PROTEIN"/>
    <property type="match status" value="1"/>
</dbReference>
<dbReference type="InterPro" id="IPR001650">
    <property type="entry name" value="Helicase_C-like"/>
</dbReference>
<dbReference type="SMART" id="SM00490">
    <property type="entry name" value="HELICc"/>
    <property type="match status" value="1"/>
</dbReference>
<dbReference type="InterPro" id="IPR011639">
    <property type="entry name" value="MethylTrfase_TaqI-like_dom"/>
</dbReference>
<dbReference type="InterPro" id="IPR027417">
    <property type="entry name" value="P-loop_NTPase"/>
</dbReference>
<dbReference type="CDD" id="cd02440">
    <property type="entry name" value="AdoMet_MTases"/>
    <property type="match status" value="1"/>
</dbReference>
<reference evidence="4 5" key="1">
    <citation type="submission" date="2016-10" db="EMBL/GenBank/DDBJ databases">
        <authorList>
            <person name="Varghese N."/>
            <person name="Submissions S."/>
        </authorList>
    </citation>
    <scope>NUCLEOTIDE SEQUENCE [LARGE SCALE GENOMIC DNA]</scope>
    <source>
        <strain evidence="4 5">DSM 25353</strain>
    </source>
</reference>
<dbReference type="PRINTS" id="PR00507">
    <property type="entry name" value="N12N6MTFRASE"/>
</dbReference>
<name>A0A8X8IAL6_9BACT</name>
<protein>
    <submittedName>
        <fullName evidence="4">SNF2 family N-terminal domain-containing protein</fullName>
    </submittedName>
</protein>
<feature type="coiled-coil region" evidence="1">
    <location>
        <begin position="1069"/>
        <end position="1125"/>
    </location>
</feature>
<gene>
    <name evidence="4" type="ORF">SAMN05444410_103154</name>
</gene>
<dbReference type="PROSITE" id="PS51194">
    <property type="entry name" value="HELICASE_CTER"/>
    <property type="match status" value="1"/>
</dbReference>
<dbReference type="InterPro" id="IPR014001">
    <property type="entry name" value="Helicase_ATP-bd"/>
</dbReference>